<evidence type="ECO:0000256" key="1">
    <source>
        <dbReference type="SAM" id="MobiDB-lite"/>
    </source>
</evidence>
<feature type="compositionally biased region" description="Basic residues" evidence="1">
    <location>
        <begin position="189"/>
        <end position="201"/>
    </location>
</feature>
<dbReference type="Proteomes" id="UP001274830">
    <property type="component" value="Unassembled WGS sequence"/>
</dbReference>
<feature type="region of interest" description="Disordered" evidence="1">
    <location>
        <begin position="174"/>
        <end position="212"/>
    </location>
</feature>
<sequence length="212" mass="24808">MATPTFNAVEPLAAEDLVRKLELETQRQQDQTPEVEFENDCSKESHRILLEAERERYSAHEINRLRAEISDVNYWKTEVKSRLALLLVVIGDKVIQQQCREHTPTAGDMRNISDVLGRKLKRQGCTSRRMHEYRLDIEDEGYWRCEANLLRSKTSQRHHDIESEARKRVSLCSQKVASPGRGERTFAGRIRKKDQRAKPRATGRQTRQRLER</sequence>
<reference evidence="2" key="1">
    <citation type="submission" date="2023-07" db="EMBL/GenBank/DDBJ databases">
        <title>Black Yeasts Isolated from many extreme environments.</title>
        <authorList>
            <person name="Coleine C."/>
            <person name="Stajich J.E."/>
            <person name="Selbmann L."/>
        </authorList>
    </citation>
    <scope>NUCLEOTIDE SEQUENCE</scope>
    <source>
        <strain evidence="2">CCFEE 5485</strain>
    </source>
</reference>
<dbReference type="EMBL" id="JAUTXT010000083">
    <property type="protein sequence ID" value="KAK3669468.1"/>
    <property type="molecule type" value="Genomic_DNA"/>
</dbReference>
<dbReference type="AlphaFoldDB" id="A0AAE0TQ30"/>
<keyword evidence="3" id="KW-1185">Reference proteome</keyword>
<gene>
    <name evidence="2" type="ORF">LTR78_010654</name>
</gene>
<proteinExistence type="predicted"/>
<evidence type="ECO:0000313" key="2">
    <source>
        <dbReference type="EMBL" id="KAK3669468.1"/>
    </source>
</evidence>
<organism evidence="2 3">
    <name type="scientific">Recurvomyces mirabilis</name>
    <dbReference type="NCBI Taxonomy" id="574656"/>
    <lineage>
        <taxon>Eukaryota</taxon>
        <taxon>Fungi</taxon>
        <taxon>Dikarya</taxon>
        <taxon>Ascomycota</taxon>
        <taxon>Pezizomycotina</taxon>
        <taxon>Dothideomycetes</taxon>
        <taxon>Dothideomycetidae</taxon>
        <taxon>Mycosphaerellales</taxon>
        <taxon>Teratosphaeriaceae</taxon>
        <taxon>Recurvomyces</taxon>
    </lineage>
</organism>
<evidence type="ECO:0000313" key="3">
    <source>
        <dbReference type="Proteomes" id="UP001274830"/>
    </source>
</evidence>
<accession>A0AAE0TQ30</accession>
<name>A0AAE0TQ30_9PEZI</name>
<protein>
    <submittedName>
        <fullName evidence="2">Uncharacterized protein</fullName>
    </submittedName>
</protein>
<comment type="caution">
    <text evidence="2">The sequence shown here is derived from an EMBL/GenBank/DDBJ whole genome shotgun (WGS) entry which is preliminary data.</text>
</comment>